<evidence type="ECO:0000313" key="1">
    <source>
        <dbReference type="EMBL" id="KAJ8120192.1"/>
    </source>
</evidence>
<evidence type="ECO:0000313" key="2">
    <source>
        <dbReference type="Proteomes" id="UP001153334"/>
    </source>
</evidence>
<name>A0ACC2IYP0_9PEZI</name>
<keyword evidence="2" id="KW-1185">Reference proteome</keyword>
<dbReference type="EMBL" id="JAPESX010000675">
    <property type="protein sequence ID" value="KAJ8120192.1"/>
    <property type="molecule type" value="Genomic_DNA"/>
</dbReference>
<gene>
    <name evidence="1" type="ORF">ONZ43_g3039</name>
</gene>
<dbReference type="Proteomes" id="UP001153334">
    <property type="component" value="Unassembled WGS sequence"/>
</dbReference>
<protein>
    <submittedName>
        <fullName evidence="1">Uncharacterized protein</fullName>
    </submittedName>
</protein>
<reference evidence="1" key="1">
    <citation type="submission" date="2022-11" db="EMBL/GenBank/DDBJ databases">
        <title>Genome Sequence of Nemania bipapillata.</title>
        <authorList>
            <person name="Buettner E."/>
        </authorList>
    </citation>
    <scope>NUCLEOTIDE SEQUENCE</scope>
    <source>
        <strain evidence="1">CP14</strain>
    </source>
</reference>
<organism evidence="1 2">
    <name type="scientific">Nemania bipapillata</name>
    <dbReference type="NCBI Taxonomy" id="110536"/>
    <lineage>
        <taxon>Eukaryota</taxon>
        <taxon>Fungi</taxon>
        <taxon>Dikarya</taxon>
        <taxon>Ascomycota</taxon>
        <taxon>Pezizomycotina</taxon>
        <taxon>Sordariomycetes</taxon>
        <taxon>Xylariomycetidae</taxon>
        <taxon>Xylariales</taxon>
        <taxon>Xylariaceae</taxon>
        <taxon>Nemania</taxon>
    </lineage>
</organism>
<sequence length="426" mass="49491">MSEPPRRFIYQALEPGQIRLLFSVVQGERIVWTLKTVQLRGKGGSQTPITFDALSYTWGDQNHTFPFICNDQELRIHRNLRDALPYLARRRSSLPIWIDAVCINQSDKAEKFAQVRMMHSIYRQATQTWVWLGCGAKYSKEAIRLLPEVGRAGKEVHMKKRQLGLLICAHNSKILPRASSPIWNSIKVFTQNEWLNRLWIIQEVALAKRIRVQYEDEEIDWHVFEMAVTHAGNLNEEMRNDVPPQNDTAFLAHDLVKESTDGRPWETHLLSIIRLTTDMSQCSDPRDRVFGHLGFISEDQVHQLGLDDSMPTEELYARLTHFLLSNGPPTRQCWWDILQFATATDKMPGLPSWCPDYHSWGRQLFSIRQIEEPVFLKNWVTDYRASTATSFPQPSNSFRELKGQIPSIFRTIRLLSSDLINRIVYM</sequence>
<proteinExistence type="predicted"/>
<comment type="caution">
    <text evidence="1">The sequence shown here is derived from an EMBL/GenBank/DDBJ whole genome shotgun (WGS) entry which is preliminary data.</text>
</comment>
<accession>A0ACC2IYP0</accession>